<comment type="caution">
    <text evidence="2">The sequence shown here is derived from an EMBL/GenBank/DDBJ whole genome shotgun (WGS) entry which is preliminary data.</text>
</comment>
<gene>
    <name evidence="2" type="ORF">NDU88_005876</name>
</gene>
<accession>A0AAV7SMX3</accession>
<keyword evidence="3" id="KW-1185">Reference proteome</keyword>
<proteinExistence type="predicted"/>
<feature type="region of interest" description="Disordered" evidence="1">
    <location>
        <begin position="70"/>
        <end position="90"/>
    </location>
</feature>
<dbReference type="EMBL" id="JANPWB010000008">
    <property type="protein sequence ID" value="KAJ1165448.1"/>
    <property type="molecule type" value="Genomic_DNA"/>
</dbReference>
<dbReference type="AlphaFoldDB" id="A0AAV7SMX3"/>
<evidence type="ECO:0000313" key="3">
    <source>
        <dbReference type="Proteomes" id="UP001066276"/>
    </source>
</evidence>
<dbReference type="Proteomes" id="UP001066276">
    <property type="component" value="Chromosome 4_2"/>
</dbReference>
<organism evidence="2 3">
    <name type="scientific">Pleurodeles waltl</name>
    <name type="common">Iberian ribbed newt</name>
    <dbReference type="NCBI Taxonomy" id="8319"/>
    <lineage>
        <taxon>Eukaryota</taxon>
        <taxon>Metazoa</taxon>
        <taxon>Chordata</taxon>
        <taxon>Craniata</taxon>
        <taxon>Vertebrata</taxon>
        <taxon>Euteleostomi</taxon>
        <taxon>Amphibia</taxon>
        <taxon>Batrachia</taxon>
        <taxon>Caudata</taxon>
        <taxon>Salamandroidea</taxon>
        <taxon>Salamandridae</taxon>
        <taxon>Pleurodelinae</taxon>
        <taxon>Pleurodeles</taxon>
    </lineage>
</organism>
<protein>
    <submittedName>
        <fullName evidence="2">Uncharacterized protein</fullName>
    </submittedName>
</protein>
<name>A0AAV7SMX3_PLEWA</name>
<evidence type="ECO:0000256" key="1">
    <source>
        <dbReference type="SAM" id="MobiDB-lite"/>
    </source>
</evidence>
<evidence type="ECO:0000313" key="2">
    <source>
        <dbReference type="EMBL" id="KAJ1165448.1"/>
    </source>
</evidence>
<sequence length="90" mass="9310">MQGGRTLLNQGPLTGMCGPHAPKVVCHKRCSAAVLTCSPPQAKIKIRSVAAKAHEVQCMAEENALTIDNPKGGVRAGRGGPPGLWPASEV</sequence>
<reference evidence="2" key="1">
    <citation type="journal article" date="2022" name="bioRxiv">
        <title>Sequencing and chromosome-scale assembly of the giantPleurodeles waltlgenome.</title>
        <authorList>
            <person name="Brown T."/>
            <person name="Elewa A."/>
            <person name="Iarovenko S."/>
            <person name="Subramanian E."/>
            <person name="Araus A.J."/>
            <person name="Petzold A."/>
            <person name="Susuki M."/>
            <person name="Suzuki K.-i.T."/>
            <person name="Hayashi T."/>
            <person name="Toyoda A."/>
            <person name="Oliveira C."/>
            <person name="Osipova E."/>
            <person name="Leigh N.D."/>
            <person name="Simon A."/>
            <person name="Yun M.H."/>
        </authorList>
    </citation>
    <scope>NUCLEOTIDE SEQUENCE</scope>
    <source>
        <strain evidence="2">20211129_DDA</strain>
        <tissue evidence="2">Liver</tissue>
    </source>
</reference>